<gene>
    <name evidence="7" type="ORF">ACFO4E_23640</name>
</gene>
<organism evidence="7 8">
    <name type="scientific">Nocardiopsis mangrovi</name>
    <dbReference type="NCBI Taxonomy" id="1179818"/>
    <lineage>
        <taxon>Bacteria</taxon>
        <taxon>Bacillati</taxon>
        <taxon>Actinomycetota</taxon>
        <taxon>Actinomycetes</taxon>
        <taxon>Streptosporangiales</taxon>
        <taxon>Nocardiopsidaceae</taxon>
        <taxon>Nocardiopsis</taxon>
    </lineage>
</organism>
<evidence type="ECO:0000256" key="4">
    <source>
        <dbReference type="SAM" id="MobiDB-lite"/>
    </source>
</evidence>
<evidence type="ECO:0000256" key="3">
    <source>
        <dbReference type="ARBA" id="ARBA00022777"/>
    </source>
</evidence>
<dbReference type="InterPro" id="IPR050406">
    <property type="entry name" value="FGGY_Carb_Kinase"/>
</dbReference>
<dbReference type="Pfam" id="PF02782">
    <property type="entry name" value="FGGY_C"/>
    <property type="match status" value="1"/>
</dbReference>
<evidence type="ECO:0000259" key="6">
    <source>
        <dbReference type="Pfam" id="PF02782"/>
    </source>
</evidence>
<feature type="domain" description="Carbohydrate kinase FGGY N-terminal" evidence="5">
    <location>
        <begin position="1"/>
        <end position="239"/>
    </location>
</feature>
<keyword evidence="2" id="KW-0808">Transferase</keyword>
<dbReference type="EMBL" id="JBHSFQ010000029">
    <property type="protein sequence ID" value="MFC4564862.1"/>
    <property type="molecule type" value="Genomic_DNA"/>
</dbReference>
<proteinExistence type="inferred from homology"/>
<dbReference type="PANTHER" id="PTHR43095">
    <property type="entry name" value="SUGAR KINASE"/>
    <property type="match status" value="1"/>
</dbReference>
<comment type="similarity">
    <text evidence="1">Belongs to the FGGY kinase family.</text>
</comment>
<dbReference type="PANTHER" id="PTHR43095:SF3">
    <property type="entry name" value="L-XYLULOSE_3-KETO-L-GULONATE KINASE"/>
    <property type="match status" value="1"/>
</dbReference>
<sequence>MFVGIDIGTTITKAVAFDEDGTEAAVATSPTRLHTPAPGHYEHDVEEIVRGVGRVAAEVAGGTAPRAVGITAQGDGLWLTDGAGAAVRPAISWMDARAAPIVRRWMADGTAAEVFARCGGMVFPGAAAPLLAAVAEAEPETLRRAATAGYCKDVVMRRLTGMRATDVSDASMPFLDPRTRAYDPGVLEACGLGGWDHLLAPVAPAHGPLAPLADGGLTALPEGTPVSCGPYDLPAAAMGAGVVRPGDALITIGTTLACQVVTAEPAPDDVPAGLLLGTWTPGRWLRAMPAMVGTAALDRVLALVGARPADLSGLLAQSPPGARGVTALPFWSPAGERAPFVEPAARGSFDGIDLATSPADLVRAVCEAVAYAARHCLEAAGWNGRVVVCGGGARTDGWAAIFASVLGRPLHAAQGAEVGARGAVLGAMAALGHAADLDRWTATTRVHDPDPGAAAFYDAGYAHYLGRVAAARERWRAEHGSPSTTTGDHVLSTSRP</sequence>
<dbReference type="InterPro" id="IPR018485">
    <property type="entry name" value="FGGY_C"/>
</dbReference>
<feature type="compositionally biased region" description="Polar residues" evidence="4">
    <location>
        <begin position="481"/>
        <end position="496"/>
    </location>
</feature>
<protein>
    <submittedName>
        <fullName evidence="7">FGGY family carbohydrate kinase</fullName>
    </submittedName>
</protein>
<dbReference type="Gene3D" id="3.30.420.40">
    <property type="match status" value="2"/>
</dbReference>
<keyword evidence="8" id="KW-1185">Reference proteome</keyword>
<dbReference type="InterPro" id="IPR018484">
    <property type="entry name" value="FGGY_N"/>
</dbReference>
<feature type="region of interest" description="Disordered" evidence="4">
    <location>
        <begin position="475"/>
        <end position="496"/>
    </location>
</feature>
<dbReference type="RefSeq" id="WP_378578371.1">
    <property type="nucleotide sequence ID" value="NZ_JBHSFQ010000029.1"/>
</dbReference>
<evidence type="ECO:0000313" key="8">
    <source>
        <dbReference type="Proteomes" id="UP001595923"/>
    </source>
</evidence>
<evidence type="ECO:0000256" key="2">
    <source>
        <dbReference type="ARBA" id="ARBA00022679"/>
    </source>
</evidence>
<comment type="caution">
    <text evidence="7">The sequence shown here is derived from an EMBL/GenBank/DDBJ whole genome shotgun (WGS) entry which is preliminary data.</text>
</comment>
<reference evidence="8" key="1">
    <citation type="journal article" date="2019" name="Int. J. Syst. Evol. Microbiol.">
        <title>The Global Catalogue of Microorganisms (GCM) 10K type strain sequencing project: providing services to taxonomists for standard genome sequencing and annotation.</title>
        <authorList>
            <consortium name="The Broad Institute Genomics Platform"/>
            <consortium name="The Broad Institute Genome Sequencing Center for Infectious Disease"/>
            <person name="Wu L."/>
            <person name="Ma J."/>
        </authorList>
    </citation>
    <scope>NUCLEOTIDE SEQUENCE [LARGE SCALE GENOMIC DNA]</scope>
    <source>
        <strain evidence="8">XZYJ18</strain>
    </source>
</reference>
<dbReference type="SUPFAM" id="SSF53067">
    <property type="entry name" value="Actin-like ATPase domain"/>
    <property type="match status" value="2"/>
</dbReference>
<dbReference type="GO" id="GO:0016301">
    <property type="term" value="F:kinase activity"/>
    <property type="evidence" value="ECO:0007669"/>
    <property type="project" value="UniProtKB-KW"/>
</dbReference>
<dbReference type="Proteomes" id="UP001595923">
    <property type="component" value="Unassembled WGS sequence"/>
</dbReference>
<feature type="domain" description="Carbohydrate kinase FGGY C-terminal" evidence="6">
    <location>
        <begin position="249"/>
        <end position="430"/>
    </location>
</feature>
<evidence type="ECO:0000313" key="7">
    <source>
        <dbReference type="EMBL" id="MFC4564862.1"/>
    </source>
</evidence>
<name>A0ABV9E1D9_9ACTN</name>
<accession>A0ABV9E1D9</accession>
<evidence type="ECO:0000259" key="5">
    <source>
        <dbReference type="Pfam" id="PF00370"/>
    </source>
</evidence>
<evidence type="ECO:0000256" key="1">
    <source>
        <dbReference type="ARBA" id="ARBA00009156"/>
    </source>
</evidence>
<dbReference type="Pfam" id="PF00370">
    <property type="entry name" value="FGGY_N"/>
    <property type="match status" value="1"/>
</dbReference>
<dbReference type="InterPro" id="IPR000577">
    <property type="entry name" value="Carb_kinase_FGGY"/>
</dbReference>
<keyword evidence="3 7" id="KW-0418">Kinase</keyword>
<dbReference type="InterPro" id="IPR043129">
    <property type="entry name" value="ATPase_NBD"/>
</dbReference>
<dbReference type="PIRSF" id="PIRSF000538">
    <property type="entry name" value="GlpK"/>
    <property type="match status" value="1"/>
</dbReference>